<evidence type="ECO:0000313" key="3">
    <source>
        <dbReference type="Proteomes" id="UP000431264"/>
    </source>
</evidence>
<gene>
    <name evidence="2" type="ORF">GOQ30_13200</name>
</gene>
<dbReference type="RefSeq" id="WP_140998525.1">
    <property type="nucleotide sequence ID" value="NZ_VDCZ01000010.1"/>
</dbReference>
<comment type="caution">
    <text evidence="2">The sequence shown here is derived from an EMBL/GenBank/DDBJ whole genome shotgun (WGS) entry which is preliminary data.</text>
</comment>
<proteinExistence type="predicted"/>
<reference evidence="3" key="1">
    <citation type="submission" date="2019-05" db="EMBL/GenBank/DDBJ databases">
        <title>Flavobacterium profundi sp. nov., isolated from a deep-sea seamount.</title>
        <authorList>
            <person name="Zhang D.-C."/>
        </authorList>
    </citation>
    <scope>NUCLEOTIDE SEQUENCE [LARGE SCALE GENOMIC DNA]</scope>
    <source>
        <strain evidence="3">TP390</strain>
    </source>
</reference>
<dbReference type="Gene3D" id="1.25.40.10">
    <property type="entry name" value="Tetratricopeptide repeat domain"/>
    <property type="match status" value="1"/>
</dbReference>
<dbReference type="EMBL" id="WQLW01000010">
    <property type="protein sequence ID" value="MVO10122.1"/>
    <property type="molecule type" value="Genomic_DNA"/>
</dbReference>
<dbReference type="SUPFAM" id="SSF48452">
    <property type="entry name" value="TPR-like"/>
    <property type="match status" value="1"/>
</dbReference>
<accession>A0A6I4ITB5</accession>
<dbReference type="InterPro" id="IPR011990">
    <property type="entry name" value="TPR-like_helical_dom_sf"/>
</dbReference>
<sequence length="239" mass="27951">MQEEMYFAFEQYLGNEMNLEDRAAFEKKLLEDTYWKESFELYQQTHQFLKTKFSGETAAFKQNLKQIALENQSNKNSSKIVPMYSKWFAVAATVVLFCSIWFFMQSNEPKYVEYNQHEKAYFTARSEGVAILKEAQDAFNTKAYESAVGYFEQIPQANRNEEINLYYAIALLEVNKFEQAETLLQAIKSGNSVYKEKAIWYLGLSKLKQKDYSSCKQLLEVLPESADDYNKAQEILEKL</sequence>
<evidence type="ECO:0000313" key="2">
    <source>
        <dbReference type="EMBL" id="MVO10122.1"/>
    </source>
</evidence>
<protein>
    <submittedName>
        <fullName evidence="2">Tetratricopeptide repeat protein</fullName>
    </submittedName>
</protein>
<organism evidence="2 3">
    <name type="scientific">Flavobacterium profundi</name>
    <dbReference type="NCBI Taxonomy" id="1774945"/>
    <lineage>
        <taxon>Bacteria</taxon>
        <taxon>Pseudomonadati</taxon>
        <taxon>Bacteroidota</taxon>
        <taxon>Flavobacteriia</taxon>
        <taxon>Flavobacteriales</taxon>
        <taxon>Flavobacteriaceae</taxon>
        <taxon>Flavobacterium</taxon>
    </lineage>
</organism>
<keyword evidence="1" id="KW-1133">Transmembrane helix</keyword>
<keyword evidence="1" id="KW-0472">Membrane</keyword>
<feature type="transmembrane region" description="Helical" evidence="1">
    <location>
        <begin position="87"/>
        <end position="104"/>
    </location>
</feature>
<keyword evidence="3" id="KW-1185">Reference proteome</keyword>
<dbReference type="Proteomes" id="UP000431264">
    <property type="component" value="Unassembled WGS sequence"/>
</dbReference>
<dbReference type="AlphaFoldDB" id="A0A6I4ITB5"/>
<name>A0A6I4ITB5_9FLAO</name>
<keyword evidence="1" id="KW-0812">Transmembrane</keyword>
<dbReference type="OrthoDB" id="979271at2"/>
<evidence type="ECO:0000256" key="1">
    <source>
        <dbReference type="SAM" id="Phobius"/>
    </source>
</evidence>